<gene>
    <name evidence="2" type="ORF">ETQ85_04615</name>
</gene>
<dbReference type="EMBL" id="SDKK01000003">
    <property type="protein sequence ID" value="TYC61342.1"/>
    <property type="molecule type" value="Genomic_DNA"/>
</dbReference>
<name>A0A6C2D6S8_9RHOO</name>
<sequence length="384" mass="42986">MGVRDLLAKHDDERFISFTDLLDVVAEAEGVPTKEVARAFSVCHLLHKVEVQLRKYDNNEISEGGFALAFHDLQEAISNTHINASADVLSEARHAEAGFLRQEVAVTLQECGITVPPCLLKGRGTPLWKHVYAVRQWVGLQAAASILTGKEPGAADSDDHQDFYHWREALKDAANSQLIATRDGESALLNSIELSQADIRNWCDRNGFVWPIPMPAPLSDAPSTTWISLSDNLTEVSRERDTLQAELEKVTRERDEARAEEARRHESWQLESQMGEIITEDRNQERARNSKLSAEVARLQTELTRLQATPTPITKDHSAIQGETFAALLEAVNDYPAWAAARTRTEPPLLKEVLSWLQGKTKDDRTAYVAHRVVAEHFALKRSC</sequence>
<accession>A0A6C2D6S8</accession>
<dbReference type="Proteomes" id="UP000389128">
    <property type="component" value="Unassembled WGS sequence"/>
</dbReference>
<evidence type="ECO:0000313" key="3">
    <source>
        <dbReference type="Proteomes" id="UP000389128"/>
    </source>
</evidence>
<comment type="caution">
    <text evidence="2">The sequence shown here is derived from an EMBL/GenBank/DDBJ whole genome shotgun (WGS) entry which is preliminary data.</text>
</comment>
<keyword evidence="3" id="KW-1185">Reference proteome</keyword>
<dbReference type="AlphaFoldDB" id="A0A6C2D6S8"/>
<dbReference type="OrthoDB" id="9084300at2"/>
<evidence type="ECO:0000313" key="2">
    <source>
        <dbReference type="EMBL" id="TYC61342.1"/>
    </source>
</evidence>
<dbReference type="RefSeq" id="WP_148577877.1">
    <property type="nucleotide sequence ID" value="NZ_SDKK01000003.1"/>
</dbReference>
<reference evidence="2 3" key="1">
    <citation type="submission" date="2019-01" db="EMBL/GenBank/DDBJ databases">
        <title>Zoogloea oleivorans genome sequencing and assembly.</title>
        <authorList>
            <person name="Tancsics A."/>
            <person name="Farkas M."/>
            <person name="Kriszt B."/>
            <person name="Maroti G."/>
            <person name="Horvath B."/>
        </authorList>
    </citation>
    <scope>NUCLEOTIDE SEQUENCE [LARGE SCALE GENOMIC DNA]</scope>
    <source>
        <strain evidence="2 3">Buc</strain>
    </source>
</reference>
<feature type="coiled-coil region" evidence="1">
    <location>
        <begin position="233"/>
        <end position="309"/>
    </location>
</feature>
<protein>
    <submittedName>
        <fullName evidence="2">Uncharacterized protein</fullName>
    </submittedName>
</protein>
<organism evidence="2 3">
    <name type="scientific">Zoogloea oleivorans</name>
    <dbReference type="NCBI Taxonomy" id="1552750"/>
    <lineage>
        <taxon>Bacteria</taxon>
        <taxon>Pseudomonadati</taxon>
        <taxon>Pseudomonadota</taxon>
        <taxon>Betaproteobacteria</taxon>
        <taxon>Rhodocyclales</taxon>
        <taxon>Zoogloeaceae</taxon>
        <taxon>Zoogloea</taxon>
    </lineage>
</organism>
<evidence type="ECO:0000256" key="1">
    <source>
        <dbReference type="SAM" id="Coils"/>
    </source>
</evidence>
<proteinExistence type="predicted"/>
<keyword evidence="1" id="KW-0175">Coiled coil</keyword>